<reference evidence="2" key="1">
    <citation type="journal article" date="2019" name="Int. J. Syst. Evol. Microbiol.">
        <title>The Global Catalogue of Microorganisms (GCM) 10K type strain sequencing project: providing services to taxonomists for standard genome sequencing and annotation.</title>
        <authorList>
            <consortium name="The Broad Institute Genomics Platform"/>
            <consortium name="The Broad Institute Genome Sequencing Center for Infectious Disease"/>
            <person name="Wu L."/>
            <person name="Ma J."/>
        </authorList>
    </citation>
    <scope>NUCLEOTIDE SEQUENCE [LARGE SCALE GENOMIC DNA]</scope>
    <source>
        <strain evidence="2">CGMCC 1.15103</strain>
    </source>
</reference>
<dbReference type="Proteomes" id="UP000602004">
    <property type="component" value="Unassembled WGS sequence"/>
</dbReference>
<accession>A0ABQ1ND68</accession>
<keyword evidence="2" id="KW-1185">Reference proteome</keyword>
<protein>
    <recommendedName>
        <fullName evidence="3">Solute-binding protein family 3/N-terminal domain-containing protein</fullName>
    </recommendedName>
</protein>
<dbReference type="EMBL" id="BMHL01000021">
    <property type="protein sequence ID" value="GGC70964.1"/>
    <property type="molecule type" value="Genomic_DNA"/>
</dbReference>
<evidence type="ECO:0000313" key="2">
    <source>
        <dbReference type="Proteomes" id="UP000602004"/>
    </source>
</evidence>
<gene>
    <name evidence="1" type="ORF">GCM10011400_68740</name>
</gene>
<organism evidence="1 2">
    <name type="scientific">Paraburkholderia caffeinilytica</name>
    <dbReference type="NCBI Taxonomy" id="1761016"/>
    <lineage>
        <taxon>Bacteria</taxon>
        <taxon>Pseudomonadati</taxon>
        <taxon>Pseudomonadota</taxon>
        <taxon>Betaproteobacteria</taxon>
        <taxon>Burkholderiales</taxon>
        <taxon>Burkholderiaceae</taxon>
        <taxon>Paraburkholderia</taxon>
    </lineage>
</organism>
<name>A0ABQ1ND68_9BURK</name>
<dbReference type="RefSeq" id="WP_308422883.1">
    <property type="nucleotide sequence ID" value="NZ_BMHL01000021.1"/>
</dbReference>
<evidence type="ECO:0008006" key="3">
    <source>
        <dbReference type="Google" id="ProtNLM"/>
    </source>
</evidence>
<proteinExistence type="predicted"/>
<evidence type="ECO:0000313" key="1">
    <source>
        <dbReference type="EMBL" id="GGC70964.1"/>
    </source>
</evidence>
<sequence length="329" mass="37068">MRLYACANRGTMDFWPGVILGDPRQCWRIAQVSNTSMHRRRFVLAALSAAGVTLRAHAAPANQFDIVYPHYRPEDRARAVFPLAVLDLAMKAAGANYVARETDVLMERGRALAELAELTGRSNAINLLWTSMGAEAERGLNVVRIPINRGLIGHRVFIIRKDRQGDFDKVESLSDLKALTGGQGLGWIDTEIMRAAGLNIATVPYETVFDMIQGGRLDYFPRGVVEAFAELDEPRHRERNLAVEKRLLLKYRSDFIFYVSARNVSLAETINAGLVKAYLDGSYMRLFNSHPYIQDALARSDLASRKVFVLDNPYLSEGDRRIPDKYWMS</sequence>
<comment type="caution">
    <text evidence="1">The sequence shown here is derived from an EMBL/GenBank/DDBJ whole genome shotgun (WGS) entry which is preliminary data.</text>
</comment>
<dbReference type="SUPFAM" id="SSF53850">
    <property type="entry name" value="Periplasmic binding protein-like II"/>
    <property type="match status" value="1"/>
</dbReference>